<dbReference type="PIRSF" id="PIRSF000463">
    <property type="entry name" value="GlgB"/>
    <property type="match status" value="1"/>
</dbReference>
<evidence type="ECO:0000259" key="13">
    <source>
        <dbReference type="SMART" id="SM00642"/>
    </source>
</evidence>
<dbReference type="NCBIfam" id="NF008967">
    <property type="entry name" value="PRK12313.1"/>
    <property type="match status" value="1"/>
</dbReference>
<dbReference type="GO" id="GO:0003844">
    <property type="term" value="F:1,4-alpha-glucan branching enzyme activity"/>
    <property type="evidence" value="ECO:0007669"/>
    <property type="project" value="UniProtKB-UniRule"/>
</dbReference>
<dbReference type="GO" id="GO:0043169">
    <property type="term" value="F:cation binding"/>
    <property type="evidence" value="ECO:0007669"/>
    <property type="project" value="InterPro"/>
</dbReference>
<dbReference type="SUPFAM" id="SSF51011">
    <property type="entry name" value="Glycosyl hydrolase domain"/>
    <property type="match status" value="1"/>
</dbReference>
<feature type="active site" description="Nucleophile" evidence="10 11">
    <location>
        <position position="331"/>
    </location>
</feature>
<keyword evidence="8 10" id="KW-0320">Glycogen biosynthesis</keyword>
<evidence type="ECO:0000256" key="5">
    <source>
        <dbReference type="ARBA" id="ARBA00022600"/>
    </source>
</evidence>
<dbReference type="GO" id="GO:0005829">
    <property type="term" value="C:cytosol"/>
    <property type="evidence" value="ECO:0007669"/>
    <property type="project" value="TreeGrafter"/>
</dbReference>
<dbReference type="CDD" id="cd11322">
    <property type="entry name" value="AmyAc_Glg_BE"/>
    <property type="match status" value="1"/>
</dbReference>
<evidence type="ECO:0000256" key="3">
    <source>
        <dbReference type="ARBA" id="ARBA00004964"/>
    </source>
</evidence>
<dbReference type="Pfam" id="PF00128">
    <property type="entry name" value="Alpha-amylase"/>
    <property type="match status" value="1"/>
</dbReference>
<evidence type="ECO:0000256" key="1">
    <source>
        <dbReference type="ARBA" id="ARBA00000826"/>
    </source>
</evidence>
<dbReference type="PANTHER" id="PTHR43651:SF3">
    <property type="entry name" value="1,4-ALPHA-GLUCAN-BRANCHING ENZYME"/>
    <property type="match status" value="1"/>
</dbReference>
<dbReference type="Proteomes" id="UP000004221">
    <property type="component" value="Unassembled WGS sequence"/>
</dbReference>
<dbReference type="FunFam" id="2.60.40.10:FF:000169">
    <property type="entry name" value="1,4-alpha-glucan branching enzyme GlgB"/>
    <property type="match status" value="1"/>
</dbReference>
<evidence type="ECO:0000256" key="10">
    <source>
        <dbReference type="HAMAP-Rule" id="MF_00685"/>
    </source>
</evidence>
<evidence type="ECO:0000256" key="6">
    <source>
        <dbReference type="ARBA" id="ARBA00022676"/>
    </source>
</evidence>
<evidence type="ECO:0000256" key="9">
    <source>
        <dbReference type="ARBA" id="ARBA00023277"/>
    </source>
</evidence>
<feature type="active site" description="Proton donor" evidence="10 11">
    <location>
        <position position="384"/>
    </location>
</feature>
<dbReference type="EMBL" id="CAGS01000488">
    <property type="protein sequence ID" value="CCF85677.1"/>
    <property type="molecule type" value="Genomic_DNA"/>
</dbReference>
<reference evidence="14 15" key="1">
    <citation type="journal article" date="2012" name="ISME J.">
        <title>Nitrification expanded: discovery, physiology and genomics of a nitrite-oxidizing bacterium from the phylum Chloroflexi.</title>
        <authorList>
            <person name="Sorokin D.Y."/>
            <person name="Lucker S."/>
            <person name="Vejmelkova D."/>
            <person name="Kostrikina N.A."/>
            <person name="Kleerebezem R."/>
            <person name="Rijpstra W.I."/>
            <person name="Damste J.S."/>
            <person name="Le Paslier D."/>
            <person name="Muyzer G."/>
            <person name="Wagner M."/>
            <person name="van Loosdrecht M.C."/>
            <person name="Daims H."/>
        </authorList>
    </citation>
    <scope>NUCLEOTIDE SEQUENCE [LARGE SCALE GENOMIC DNA]</scope>
    <source>
        <strain evidence="15">none</strain>
    </source>
</reference>
<comment type="pathway">
    <text evidence="3 10">Glycan biosynthesis; glycogen biosynthesis.</text>
</comment>
<dbReference type="Gene3D" id="3.20.20.80">
    <property type="entry name" value="Glycosidases"/>
    <property type="match status" value="1"/>
</dbReference>
<dbReference type="Pfam" id="PF02806">
    <property type="entry name" value="Alpha-amylase_C"/>
    <property type="match status" value="1"/>
</dbReference>
<keyword evidence="9 10" id="KW-0119">Carbohydrate metabolism</keyword>
<dbReference type="InterPro" id="IPR017853">
    <property type="entry name" value="GH"/>
</dbReference>
<keyword evidence="15" id="KW-1185">Reference proteome</keyword>
<dbReference type="Pfam" id="PF02922">
    <property type="entry name" value="CBM_48"/>
    <property type="match status" value="1"/>
</dbReference>
<dbReference type="PANTHER" id="PTHR43651">
    <property type="entry name" value="1,4-ALPHA-GLUCAN-BRANCHING ENZYME"/>
    <property type="match status" value="1"/>
</dbReference>
<sequence>MTDKKAGTRKKTVRSGGQPASANGQLLTADDFYLFNEGSHLRLYRKLGAHPATVDGVAGTHFAVWAPDAERVSVIGDFNGWNPDSHLLQGSGSGIWKGFIPGIGKGTLYKYHISARHHGYQVEKADPFAFSSEIPPKTASVVWDLTYTWGDREWMARRGRANAGDAPISIYEVHLGSWMRVPEEGNRSLSYRELAPKLASYVESLGFTHVEFLPVMEHPFFGSWGYQITGYFAPSSRYGTPQDFMYLIDYLHQHGIGVILDWVPSHFPTDEHGLGYFDGTHLYEHADPRQGIHPDWNSYIFNYGRNEVRSFLLSNALFWLDAYHIDGLRVDAVASMLYLDYSRNEGEWIPNEFGGRENLEAISLLRRFNEEVYRNYPDVQTIAEESTAYPMVSRPTYAGGLGFGMKWDMGWMHDTLVYMTKDPIYRKHHHNDLTFRMIYAFNENFVLPLSHDEVVHGKGSLIGKMPGDDWQKFANLRLLLGYMYAQPGKKLLFMGGEFGQWSEWNHDTSLDWKLLDYASHTGVRRWVEDLNRLYRSEPALHELDFEPAGFGWIDANDWESSVVSLLRKGRSTDDLVLAAFNFTPVPRHNYRVGVPRGGFWQEILNSDATDYWGSGQGNFGGIDAAPVPAHGRNHSLTLTLPPLGAVFFKSSGKGE</sequence>
<keyword evidence="7 10" id="KW-0808">Transferase</keyword>
<dbReference type="NCBIfam" id="NF003811">
    <property type="entry name" value="PRK05402.1"/>
    <property type="match status" value="1"/>
</dbReference>
<dbReference type="NCBIfam" id="TIGR01515">
    <property type="entry name" value="branching_enzym"/>
    <property type="match status" value="1"/>
</dbReference>
<dbReference type="GO" id="GO:0005978">
    <property type="term" value="P:glycogen biosynthetic process"/>
    <property type="evidence" value="ECO:0007669"/>
    <property type="project" value="UniProtKB-UniRule"/>
</dbReference>
<dbReference type="GO" id="GO:0004553">
    <property type="term" value="F:hydrolase activity, hydrolyzing O-glycosyl compounds"/>
    <property type="evidence" value="ECO:0007669"/>
    <property type="project" value="InterPro"/>
</dbReference>
<dbReference type="InterPro" id="IPR006407">
    <property type="entry name" value="GlgB"/>
</dbReference>
<evidence type="ECO:0000313" key="15">
    <source>
        <dbReference type="Proteomes" id="UP000004221"/>
    </source>
</evidence>
<evidence type="ECO:0000256" key="11">
    <source>
        <dbReference type="PIRSR" id="PIRSR000463-1"/>
    </source>
</evidence>
<dbReference type="CDD" id="cd02855">
    <property type="entry name" value="E_set_GBE_prok_N"/>
    <property type="match status" value="1"/>
</dbReference>
<evidence type="ECO:0000313" key="14">
    <source>
        <dbReference type="EMBL" id="CCF85677.1"/>
    </source>
</evidence>
<name>I4ELW4_9BACT</name>
<evidence type="ECO:0000256" key="12">
    <source>
        <dbReference type="SAM" id="MobiDB-lite"/>
    </source>
</evidence>
<dbReference type="UniPathway" id="UPA00164"/>
<dbReference type="FunFam" id="2.60.40.1180:FF:000002">
    <property type="entry name" value="1,4-alpha-glucan branching enzyme GlgB"/>
    <property type="match status" value="1"/>
</dbReference>
<dbReference type="HAMAP" id="MF_00685">
    <property type="entry name" value="GlgB"/>
    <property type="match status" value="1"/>
</dbReference>
<dbReference type="InterPro" id="IPR013780">
    <property type="entry name" value="Glyco_hydro_b"/>
</dbReference>
<feature type="region of interest" description="Disordered" evidence="12">
    <location>
        <begin position="1"/>
        <end position="22"/>
    </location>
</feature>
<dbReference type="InterPro" id="IPR006048">
    <property type="entry name" value="A-amylase/branching_C"/>
</dbReference>
<comment type="function">
    <text evidence="2 10">Catalyzes the formation of the alpha-1,6-glucosidic linkages in glycogen by scission of a 1,4-alpha-linked oligosaccharide from growing alpha-1,4-glucan chains and the subsequent attachment of the oligosaccharide to the alpha-1,6 position.</text>
</comment>
<dbReference type="FunFam" id="3.20.20.80:FF:000003">
    <property type="entry name" value="1,4-alpha-glucan branching enzyme GlgB"/>
    <property type="match status" value="1"/>
</dbReference>
<dbReference type="SMART" id="SM00642">
    <property type="entry name" value="Aamy"/>
    <property type="match status" value="1"/>
</dbReference>
<dbReference type="InterPro" id="IPR037439">
    <property type="entry name" value="Branching_enzy"/>
</dbReference>
<organism evidence="14 15">
    <name type="scientific">Nitrolancea hollandica Lb</name>
    <dbReference type="NCBI Taxonomy" id="1129897"/>
    <lineage>
        <taxon>Bacteria</taxon>
        <taxon>Pseudomonadati</taxon>
        <taxon>Thermomicrobiota</taxon>
        <taxon>Thermomicrobia</taxon>
        <taxon>Sphaerobacterales</taxon>
        <taxon>Sphaerobacterineae</taxon>
        <taxon>Sphaerobacteraceae</taxon>
        <taxon>Nitrolancea</taxon>
    </lineage>
</organism>
<dbReference type="AlphaFoldDB" id="I4ELW4"/>
<feature type="domain" description="Glycosyl hydrolase family 13 catalytic" evidence="13">
    <location>
        <begin position="172"/>
        <end position="519"/>
    </location>
</feature>
<keyword evidence="5 10" id="KW-0321">Glycogen metabolism</keyword>
<dbReference type="SUPFAM" id="SSF51445">
    <property type="entry name" value="(Trans)glycosidases"/>
    <property type="match status" value="1"/>
</dbReference>
<dbReference type="Gene3D" id="2.60.40.1180">
    <property type="entry name" value="Golgi alpha-mannosidase II"/>
    <property type="match status" value="1"/>
</dbReference>
<dbReference type="InterPro" id="IPR044143">
    <property type="entry name" value="GlgB_N_E_set_prok"/>
</dbReference>
<dbReference type="EC" id="2.4.1.18" evidence="10"/>
<comment type="similarity">
    <text evidence="4 10">Belongs to the glycosyl hydrolase 13 family. GlgB subfamily.</text>
</comment>
<evidence type="ECO:0000256" key="2">
    <source>
        <dbReference type="ARBA" id="ARBA00002953"/>
    </source>
</evidence>
<dbReference type="InterPro" id="IPR006047">
    <property type="entry name" value="GH13_cat_dom"/>
</dbReference>
<protein>
    <recommendedName>
        <fullName evidence="10">1,4-alpha-glucan branching enzyme GlgB</fullName>
        <ecNumber evidence="10">2.4.1.18</ecNumber>
    </recommendedName>
    <alternativeName>
        <fullName evidence="10">1,4-alpha-D-glucan:1,4-alpha-D-glucan 6-glucosyl-transferase</fullName>
    </alternativeName>
    <alternativeName>
        <fullName evidence="10">Alpha-(1-&gt;4)-glucan branching enzyme</fullName>
    </alternativeName>
    <alternativeName>
        <fullName evidence="10">Glycogen branching enzyme</fullName>
        <shortName evidence="10">BE</shortName>
    </alternativeName>
</protein>
<proteinExistence type="inferred from homology"/>
<evidence type="ECO:0000256" key="8">
    <source>
        <dbReference type="ARBA" id="ARBA00023056"/>
    </source>
</evidence>
<accession>I4ELW4</accession>
<dbReference type="Gene3D" id="2.60.40.10">
    <property type="entry name" value="Immunoglobulins"/>
    <property type="match status" value="1"/>
</dbReference>
<comment type="caution">
    <text evidence="14">The sequence shown here is derived from an EMBL/GenBank/DDBJ whole genome shotgun (WGS) entry which is preliminary data.</text>
</comment>
<gene>
    <name evidence="10 14" type="primary">glgB</name>
    <name evidence="14" type="ORF">NITHO_5380004</name>
</gene>
<dbReference type="InterPro" id="IPR004193">
    <property type="entry name" value="Glyco_hydro_13_N"/>
</dbReference>
<comment type="catalytic activity">
    <reaction evidence="1 10">
        <text>Transfers a segment of a (1-&gt;4)-alpha-D-glucan chain to a primary hydroxy group in a similar glucan chain.</text>
        <dbReference type="EC" id="2.4.1.18"/>
    </reaction>
</comment>
<evidence type="ECO:0000256" key="4">
    <source>
        <dbReference type="ARBA" id="ARBA00009000"/>
    </source>
</evidence>
<keyword evidence="6 10" id="KW-0328">Glycosyltransferase</keyword>
<evidence type="ECO:0000256" key="7">
    <source>
        <dbReference type="ARBA" id="ARBA00022679"/>
    </source>
</evidence>
<dbReference type="InterPro" id="IPR013783">
    <property type="entry name" value="Ig-like_fold"/>
</dbReference>
<comment type="subunit">
    <text evidence="10">Monomer.</text>
</comment>